<organism evidence="4 5">
    <name type="scientific">Rhodopirellula baltica SH28</name>
    <dbReference type="NCBI Taxonomy" id="993517"/>
    <lineage>
        <taxon>Bacteria</taxon>
        <taxon>Pseudomonadati</taxon>
        <taxon>Planctomycetota</taxon>
        <taxon>Planctomycetia</taxon>
        <taxon>Pirellulales</taxon>
        <taxon>Pirellulaceae</taxon>
        <taxon>Rhodopirellula</taxon>
    </lineage>
</organism>
<feature type="transmembrane region" description="Helical" evidence="2">
    <location>
        <begin position="472"/>
        <end position="493"/>
    </location>
</feature>
<evidence type="ECO:0000313" key="4">
    <source>
        <dbReference type="EMBL" id="EKK01926.1"/>
    </source>
</evidence>
<dbReference type="PROSITE" id="PS50076">
    <property type="entry name" value="DNAJ_2"/>
    <property type="match status" value="1"/>
</dbReference>
<dbReference type="RefSeq" id="WP_007332486.1">
    <property type="nucleotide sequence ID" value="NZ_AMCW01000076.1"/>
</dbReference>
<feature type="transmembrane region" description="Helical" evidence="2">
    <location>
        <begin position="435"/>
        <end position="460"/>
    </location>
</feature>
<proteinExistence type="predicted"/>
<dbReference type="InterPro" id="IPR036869">
    <property type="entry name" value="J_dom_sf"/>
</dbReference>
<gene>
    <name evidence="4" type="ORF">RBSH_02772</name>
</gene>
<evidence type="ECO:0000256" key="1">
    <source>
        <dbReference type="SAM" id="MobiDB-lite"/>
    </source>
</evidence>
<dbReference type="Gene3D" id="1.10.287.110">
    <property type="entry name" value="DnaJ domain"/>
    <property type="match status" value="1"/>
</dbReference>
<reference evidence="4 5" key="1">
    <citation type="journal article" date="2013" name="Mar. Genomics">
        <title>Expression of sulfatases in Rhodopirellula baltica and the diversity of sulfatases in the genus Rhodopirellula.</title>
        <authorList>
            <person name="Wegner C.E."/>
            <person name="Richter-Heitmann T."/>
            <person name="Klindworth A."/>
            <person name="Klockow C."/>
            <person name="Richter M."/>
            <person name="Achstetter T."/>
            <person name="Glockner F.O."/>
            <person name="Harder J."/>
        </authorList>
    </citation>
    <scope>NUCLEOTIDE SEQUENCE [LARGE SCALE GENOMIC DNA]</scope>
    <source>
        <strain evidence="4 5">SH28</strain>
    </source>
</reference>
<feature type="compositionally biased region" description="Polar residues" evidence="1">
    <location>
        <begin position="81"/>
        <end position="105"/>
    </location>
</feature>
<evidence type="ECO:0000313" key="5">
    <source>
        <dbReference type="Proteomes" id="UP000007993"/>
    </source>
</evidence>
<protein>
    <recommendedName>
        <fullName evidence="3">J domain-containing protein</fullName>
    </recommendedName>
</protein>
<sequence>MSDPAWHHLPHDPRSFFDLAEGFDRRDLKRAYGKLIRQFKPETHPQEFQRIRSAYEQLENAERYGRNQAESQSAADAWKPSANTDRQSTSQSQPGNTSASDATQRSPKRPTPPVSPIDEAIANPRESYTRLSQKHSRSPLEYYILAVLSDLLVKPANNSEKPNDSEKHRPQFLQWLLDGLQEHPQEPGLISLVAGTLRGDVPDDQIQTLLPKIAKSIRSSLFYRLTEPLWERLLIDQPFEVFEGLIRECESHLRQGDPRARLAFYLRILRTAIWTAPTEWTQAQLETLSGQAADLDDSMHNDLEFVELLHSYLSSTKSSASALPARATMESFLRTYCTGDGPMATAEMARCLDEIARDAHGVQESFPINQEQDDHSLFLLMMMATSDLAETTGLIAPAPDEEKNNRQAVSCLRDLKNTLQDVVHRVSWIDTTYKWLPFAGLYLVYGILFTVLWFIAMTIVNQVIYSSATGTISVLIMIAGLLSFPVLYFWWFFPKYLAERAENSRQKYFATCYTKRWRGRLFRYVQSCGESPNDSLTRLNEAAAFHDDTEWMNLVLSFCHGDLGLLIFARAQLFVG</sequence>
<keyword evidence="2" id="KW-0812">Transmembrane</keyword>
<evidence type="ECO:0000256" key="2">
    <source>
        <dbReference type="SAM" id="Phobius"/>
    </source>
</evidence>
<dbReference type="EMBL" id="AMCW01000076">
    <property type="protein sequence ID" value="EKK01926.1"/>
    <property type="molecule type" value="Genomic_DNA"/>
</dbReference>
<comment type="caution">
    <text evidence="4">The sequence shown here is derived from an EMBL/GenBank/DDBJ whole genome shotgun (WGS) entry which is preliminary data.</text>
</comment>
<name>K5E7Z3_RHOBT</name>
<dbReference type="PATRIC" id="fig|993517.3.peg.3001"/>
<accession>K5E7Z3</accession>
<evidence type="ECO:0000259" key="3">
    <source>
        <dbReference type="PROSITE" id="PS50076"/>
    </source>
</evidence>
<dbReference type="AlphaFoldDB" id="K5E7Z3"/>
<keyword evidence="2" id="KW-1133">Transmembrane helix</keyword>
<feature type="domain" description="J" evidence="3">
    <location>
        <begin position="12"/>
        <end position="73"/>
    </location>
</feature>
<keyword evidence="2" id="KW-0472">Membrane</keyword>
<dbReference type="SMART" id="SM00271">
    <property type="entry name" value="DnaJ"/>
    <property type="match status" value="1"/>
</dbReference>
<dbReference type="Proteomes" id="UP000007993">
    <property type="component" value="Unassembled WGS sequence"/>
</dbReference>
<dbReference type="InterPro" id="IPR001623">
    <property type="entry name" value="DnaJ_domain"/>
</dbReference>
<feature type="region of interest" description="Disordered" evidence="1">
    <location>
        <begin position="62"/>
        <end position="133"/>
    </location>
</feature>
<dbReference type="SUPFAM" id="SSF46565">
    <property type="entry name" value="Chaperone J-domain"/>
    <property type="match status" value="1"/>
</dbReference>